<dbReference type="RefSeq" id="WP_060469828.1">
    <property type="nucleotide sequence ID" value="NZ_AP025514.1"/>
</dbReference>
<evidence type="ECO:0000313" key="2">
    <source>
        <dbReference type="EMBL" id="KWT98636.1"/>
    </source>
</evidence>
<dbReference type="AlphaFoldDB" id="A0A109D497"/>
<dbReference type="Pfam" id="PF04326">
    <property type="entry name" value="SLFN_AlbA_2"/>
    <property type="match status" value="1"/>
</dbReference>
<dbReference type="OrthoDB" id="869451at2"/>
<dbReference type="GeneID" id="300178434"/>
<feature type="domain" description="Schlafen AlbA-2" evidence="1">
    <location>
        <begin position="14"/>
        <end position="145"/>
    </location>
</feature>
<accession>A0A109D497</accession>
<dbReference type="InterPro" id="IPR007421">
    <property type="entry name" value="Schlafen_AlbA_2_dom"/>
</dbReference>
<keyword evidence="3" id="KW-1185">Reference proteome</keyword>
<comment type="caution">
    <text evidence="2">The sequence shown here is derived from an EMBL/GenBank/DDBJ whole genome shotgun (WGS) entry which is preliminary data.</text>
</comment>
<gene>
    <name evidence="2" type="ORF">APQ14_19765</name>
</gene>
<protein>
    <recommendedName>
        <fullName evidence="1">Schlafen AlbA-2 domain-containing protein</fullName>
    </recommendedName>
</protein>
<proteinExistence type="predicted"/>
<dbReference type="EMBL" id="LMXU01000058">
    <property type="protein sequence ID" value="KWT98636.1"/>
    <property type="molecule type" value="Genomic_DNA"/>
</dbReference>
<dbReference type="Proteomes" id="UP000057389">
    <property type="component" value="Unassembled WGS sequence"/>
</dbReference>
<reference evidence="2 3" key="1">
    <citation type="submission" date="2015-11" db="EMBL/GenBank/DDBJ databases">
        <title>Draft WGS of Vibrio toranzoniae.</title>
        <authorList>
            <person name="Lasa A."/>
            <person name="Romalde J.L."/>
        </authorList>
    </citation>
    <scope>NUCLEOTIDE SEQUENCE [LARGE SCALE GENOMIC DNA]</scope>
    <source>
        <strain evidence="2 3">Vb 10.8</strain>
    </source>
</reference>
<dbReference type="Gene3D" id="3.30.950.30">
    <property type="entry name" value="Schlafen, AAA domain"/>
    <property type="match status" value="1"/>
</dbReference>
<organism evidence="2 3">
    <name type="scientific">Vibrio toranzoniae</name>
    <dbReference type="NCBI Taxonomy" id="1194427"/>
    <lineage>
        <taxon>Bacteria</taxon>
        <taxon>Pseudomonadati</taxon>
        <taxon>Pseudomonadota</taxon>
        <taxon>Gammaproteobacteria</taxon>
        <taxon>Vibrionales</taxon>
        <taxon>Vibrionaceae</taxon>
        <taxon>Vibrio</taxon>
    </lineage>
</organism>
<evidence type="ECO:0000313" key="3">
    <source>
        <dbReference type="Proteomes" id="UP000057389"/>
    </source>
</evidence>
<sequence>MEHLVNQLLLSGREGLWWDFKQKFHENIAALVHDILCMANVIHDGNRYIVFGISDSLEVLGLSQEDKSYSQADIINHLRKLAFSEHNVPNIQLNALVYKGAEIAVLTIFNERLKPYYLTQEFRCKNKLIRAGVVYSRVEDTNTPLDSCANPSDLKAMWSERFGLDLSAPKRFSIILEDSENWIYDGVDKAYYAVDPDFTIEIGELEYEGGNYWWQNVLVEQPKQYNYYLKYKNAVIEELLVVHYYKENLKIPFPDIEFITYPEANDGFEADFYCDFYYFQKGTLVYSLFKHLREIETATITSRALASPISSQIKPPIIRLPFFIIGNDSERLQLQAEFKEKYNAFMLNRNKLLESRFPDGNYNRWHIERVFSEWIFEQLV</sequence>
<dbReference type="InterPro" id="IPR038461">
    <property type="entry name" value="Schlafen_AlbA_2_dom_sf"/>
</dbReference>
<name>A0A109D497_9VIBR</name>
<evidence type="ECO:0000259" key="1">
    <source>
        <dbReference type="Pfam" id="PF04326"/>
    </source>
</evidence>